<proteinExistence type="predicted"/>
<dbReference type="EMBL" id="KV922771">
    <property type="protein sequence ID" value="PIO41204.1"/>
    <property type="molecule type" value="Genomic_DNA"/>
</dbReference>
<organism evidence="2 3">
    <name type="scientific">Aquarana catesbeiana</name>
    <name type="common">American bullfrog</name>
    <name type="synonym">Rana catesbeiana</name>
    <dbReference type="NCBI Taxonomy" id="8400"/>
    <lineage>
        <taxon>Eukaryota</taxon>
        <taxon>Metazoa</taxon>
        <taxon>Chordata</taxon>
        <taxon>Craniata</taxon>
        <taxon>Vertebrata</taxon>
        <taxon>Euteleostomi</taxon>
        <taxon>Amphibia</taxon>
        <taxon>Batrachia</taxon>
        <taxon>Anura</taxon>
        <taxon>Neobatrachia</taxon>
        <taxon>Ranoidea</taxon>
        <taxon>Ranidae</taxon>
        <taxon>Aquarana</taxon>
    </lineage>
</organism>
<protein>
    <submittedName>
        <fullName evidence="2">Uncharacterized protein</fullName>
    </submittedName>
</protein>
<evidence type="ECO:0000313" key="3">
    <source>
        <dbReference type="Proteomes" id="UP000228934"/>
    </source>
</evidence>
<reference evidence="3" key="1">
    <citation type="journal article" date="2017" name="Nat. Commun.">
        <title>The North American bullfrog draft genome provides insight into hormonal regulation of long noncoding RNA.</title>
        <authorList>
            <person name="Hammond S.A."/>
            <person name="Warren R.L."/>
            <person name="Vandervalk B.P."/>
            <person name="Kucuk E."/>
            <person name="Khan H."/>
            <person name="Gibb E.A."/>
            <person name="Pandoh P."/>
            <person name="Kirk H."/>
            <person name="Zhao Y."/>
            <person name="Jones M."/>
            <person name="Mungall A.J."/>
            <person name="Coope R."/>
            <person name="Pleasance S."/>
            <person name="Moore R.A."/>
            <person name="Holt R.A."/>
            <person name="Round J.M."/>
            <person name="Ohora S."/>
            <person name="Walle B.V."/>
            <person name="Veldhoen N."/>
            <person name="Helbing C.C."/>
            <person name="Birol I."/>
        </authorList>
    </citation>
    <scope>NUCLEOTIDE SEQUENCE [LARGE SCALE GENOMIC DNA]</scope>
</reference>
<keyword evidence="3" id="KW-1185">Reference proteome</keyword>
<accession>A0A2G9SM77</accession>
<evidence type="ECO:0000313" key="2">
    <source>
        <dbReference type="EMBL" id="PIO41204.1"/>
    </source>
</evidence>
<gene>
    <name evidence="2" type="ORF">AB205_0047310</name>
</gene>
<dbReference type="OrthoDB" id="10069265at2759"/>
<feature type="region of interest" description="Disordered" evidence="1">
    <location>
        <begin position="63"/>
        <end position="83"/>
    </location>
</feature>
<dbReference type="Proteomes" id="UP000228934">
    <property type="component" value="Unassembled WGS sequence"/>
</dbReference>
<evidence type="ECO:0000256" key="1">
    <source>
        <dbReference type="SAM" id="MobiDB-lite"/>
    </source>
</evidence>
<dbReference type="AlphaFoldDB" id="A0A2G9SM77"/>
<name>A0A2G9SM77_AQUCT</name>
<sequence length="158" mass="18588">MQLLSAQYTALCSRQWYSDFLSAASQDECFSAIHRKPCIFINEYKAASDWLSILSRFGTLPEFQHPRQSQPQSRPQPPSVPITQHHRQLHVHADDVFLTMKRLQLWHRYTLANSIPGLHMMWSELNSFIQRQSGHYEDYHLQMKRLAPVKPAMNHFVK</sequence>